<proteinExistence type="predicted"/>
<gene>
    <name evidence="1" type="ORF">BpHYR1_006947</name>
</gene>
<comment type="caution">
    <text evidence="1">The sequence shown here is derived from an EMBL/GenBank/DDBJ whole genome shotgun (WGS) entry which is preliminary data.</text>
</comment>
<evidence type="ECO:0000313" key="2">
    <source>
        <dbReference type="Proteomes" id="UP000276133"/>
    </source>
</evidence>
<dbReference type="Proteomes" id="UP000276133">
    <property type="component" value="Unassembled WGS sequence"/>
</dbReference>
<keyword evidence="2" id="KW-1185">Reference proteome</keyword>
<organism evidence="1 2">
    <name type="scientific">Brachionus plicatilis</name>
    <name type="common">Marine rotifer</name>
    <name type="synonym">Brachionus muelleri</name>
    <dbReference type="NCBI Taxonomy" id="10195"/>
    <lineage>
        <taxon>Eukaryota</taxon>
        <taxon>Metazoa</taxon>
        <taxon>Spiralia</taxon>
        <taxon>Gnathifera</taxon>
        <taxon>Rotifera</taxon>
        <taxon>Eurotatoria</taxon>
        <taxon>Monogononta</taxon>
        <taxon>Pseudotrocha</taxon>
        <taxon>Ploima</taxon>
        <taxon>Brachionidae</taxon>
        <taxon>Brachionus</taxon>
    </lineage>
</organism>
<reference evidence="1 2" key="1">
    <citation type="journal article" date="2018" name="Sci. Rep.">
        <title>Genomic signatures of local adaptation to the degree of environmental predictability in rotifers.</title>
        <authorList>
            <person name="Franch-Gras L."/>
            <person name="Hahn C."/>
            <person name="Garcia-Roger E.M."/>
            <person name="Carmona M.J."/>
            <person name="Serra M."/>
            <person name="Gomez A."/>
        </authorList>
    </citation>
    <scope>NUCLEOTIDE SEQUENCE [LARGE SCALE GENOMIC DNA]</scope>
    <source>
        <strain evidence="1">HYR1</strain>
    </source>
</reference>
<protein>
    <submittedName>
        <fullName evidence="1">Uncharacterized protein</fullName>
    </submittedName>
</protein>
<dbReference type="EMBL" id="REGN01006079">
    <property type="protein sequence ID" value="RNA10970.1"/>
    <property type="molecule type" value="Genomic_DNA"/>
</dbReference>
<dbReference type="AlphaFoldDB" id="A0A3M7QHZ1"/>
<accession>A0A3M7QHZ1</accession>
<name>A0A3M7QHZ1_BRAPC</name>
<sequence length="67" mass="8023">MIVLITKFKCFLVKDILSSKNLPYLVEIIICSKTILSISQPYPYYYYANRTIIQDKLSFYYFKLCYS</sequence>
<evidence type="ECO:0000313" key="1">
    <source>
        <dbReference type="EMBL" id="RNA10970.1"/>
    </source>
</evidence>